<evidence type="ECO:0000313" key="2">
    <source>
        <dbReference type="Proteomes" id="UP001373714"/>
    </source>
</evidence>
<dbReference type="Proteomes" id="UP001373714">
    <property type="component" value="Unassembled WGS sequence"/>
</dbReference>
<keyword evidence="2" id="KW-1185">Reference proteome</keyword>
<evidence type="ECO:0008006" key="3">
    <source>
        <dbReference type="Google" id="ProtNLM"/>
    </source>
</evidence>
<reference evidence="1 2" key="1">
    <citation type="submission" date="2019-10" db="EMBL/GenBank/DDBJ databases">
        <authorList>
            <person name="Palmer J.M."/>
        </authorList>
    </citation>
    <scope>NUCLEOTIDE SEQUENCE [LARGE SCALE GENOMIC DNA]</scope>
    <source>
        <strain evidence="1 2">TWF730</strain>
    </source>
</reference>
<organism evidence="1 2">
    <name type="scientific">Orbilia blumenaviensis</name>
    <dbReference type="NCBI Taxonomy" id="1796055"/>
    <lineage>
        <taxon>Eukaryota</taxon>
        <taxon>Fungi</taxon>
        <taxon>Dikarya</taxon>
        <taxon>Ascomycota</taxon>
        <taxon>Pezizomycotina</taxon>
        <taxon>Orbiliomycetes</taxon>
        <taxon>Orbiliales</taxon>
        <taxon>Orbiliaceae</taxon>
        <taxon>Orbilia</taxon>
    </lineage>
</organism>
<evidence type="ECO:0000313" key="1">
    <source>
        <dbReference type="EMBL" id="KAK6334494.1"/>
    </source>
</evidence>
<name>A0AAV9U4E5_9PEZI</name>
<accession>A0AAV9U4E5</accession>
<comment type="caution">
    <text evidence="1">The sequence shown here is derived from an EMBL/GenBank/DDBJ whole genome shotgun (WGS) entry which is preliminary data.</text>
</comment>
<gene>
    <name evidence="1" type="ORF">TWF730_003709</name>
</gene>
<dbReference type="EMBL" id="JAVHNS010000015">
    <property type="protein sequence ID" value="KAK6334494.1"/>
    <property type="molecule type" value="Genomic_DNA"/>
</dbReference>
<sequence length="347" mass="39773">MAPNLLTLLDSGQPIFYTAIFENLNPQDTVRLLATCRQTHALTKHIFNVNVLLRPFFTDPLAFRQVMADNDLIVGGSMALRLFSREKWQSSDVDVYTKSQGSVPIVAKFLVKEGYQFKPYAWQAANLEKTLRLSDSARQRSKKVTKPIDLARVGEGARVYENVMDVYAFVHEKTGRKVEVILAEHTILKVILSYYATYVMNFFSYRTAFSLFASMTFRKKLGFYVPLETLSIEPGERTLRAVAKYHDRGYKIHNMWSDEDKVFVRSRTVGDCDTWVLPLSLDGIKAPTSKKESQGTEFIVRSKLGAWRDSVPSYGDFERDYCSILVRKRLEQADSLILESPPYRDII</sequence>
<dbReference type="AlphaFoldDB" id="A0AAV9U4E5"/>
<proteinExistence type="predicted"/>
<protein>
    <recommendedName>
        <fullName evidence="3">F-box domain-containing protein</fullName>
    </recommendedName>
</protein>